<sequence>MTITTHRTPAGRWLAGVEIPEEVWRGIGPKVSRFGGAQVEIGCLPAGAVERITEALRTATAPANGGDAP</sequence>
<gene>
    <name evidence="1" type="ORF">SYYSPA8_19430</name>
</gene>
<dbReference type="RefSeq" id="WP_323448543.1">
    <property type="nucleotide sequence ID" value="NZ_BSBI01000008.1"/>
</dbReference>
<evidence type="ECO:0000313" key="2">
    <source>
        <dbReference type="Proteomes" id="UP001291653"/>
    </source>
</evidence>
<protein>
    <submittedName>
        <fullName evidence="1">Uncharacterized protein</fullName>
    </submittedName>
</protein>
<dbReference type="Proteomes" id="UP001291653">
    <property type="component" value="Unassembled WGS sequence"/>
</dbReference>
<keyword evidence="2" id="KW-1185">Reference proteome</keyword>
<proteinExistence type="predicted"/>
<accession>A0ABQ5P1M8</accession>
<organism evidence="1 2">
    <name type="scientific">Streptomyces yaizuensis</name>
    <dbReference type="NCBI Taxonomy" id="2989713"/>
    <lineage>
        <taxon>Bacteria</taxon>
        <taxon>Bacillati</taxon>
        <taxon>Actinomycetota</taxon>
        <taxon>Actinomycetes</taxon>
        <taxon>Kitasatosporales</taxon>
        <taxon>Streptomycetaceae</taxon>
        <taxon>Streptomyces</taxon>
    </lineage>
</organism>
<reference evidence="1 2" key="1">
    <citation type="submission" date="2022-10" db="EMBL/GenBank/DDBJ databases">
        <title>Draft genome sequence of Streptomyces sp. YSPA8.</title>
        <authorList>
            <person name="Moriuchi R."/>
            <person name="Dohra H."/>
            <person name="Yamamura H."/>
            <person name="Kodani S."/>
        </authorList>
    </citation>
    <scope>NUCLEOTIDE SEQUENCE [LARGE SCALE GENOMIC DNA]</scope>
    <source>
        <strain evidence="1 2">YSPA8</strain>
    </source>
</reference>
<dbReference type="EMBL" id="BSBI01000008">
    <property type="protein sequence ID" value="GLF96505.1"/>
    <property type="molecule type" value="Genomic_DNA"/>
</dbReference>
<evidence type="ECO:0000313" key="1">
    <source>
        <dbReference type="EMBL" id="GLF96505.1"/>
    </source>
</evidence>
<comment type="caution">
    <text evidence="1">The sequence shown here is derived from an EMBL/GenBank/DDBJ whole genome shotgun (WGS) entry which is preliminary data.</text>
</comment>
<name>A0ABQ5P1M8_9ACTN</name>